<comment type="subcellular location">
    <subcellularLocation>
        <location evidence="1">Membrane</location>
    </subcellularLocation>
</comment>
<dbReference type="Proteomes" id="UP000198820">
    <property type="component" value="Unassembled WGS sequence"/>
</dbReference>
<name>A0A1H3ZY99_9FLAO</name>
<dbReference type="EMBL" id="FNQF01000004">
    <property type="protein sequence ID" value="SEA28635.1"/>
    <property type="molecule type" value="Genomic_DNA"/>
</dbReference>
<dbReference type="STRING" id="908615.SAMN05421540_104251"/>
<dbReference type="Pfam" id="PF01103">
    <property type="entry name" value="Omp85"/>
    <property type="match status" value="1"/>
</dbReference>
<keyword evidence="2" id="KW-0812">Transmembrane</keyword>
<sequence>MKIKNLKYLFFISIIYLLSACSAKKFVPDGESLYNGSSIKFEDTLEIENRDGLKTMLVNLLKPKTNSKILGMRPNLYFYYKSQREKPGFINKFLGKKIGEEPVYFSDVNVSSTEEIILNRLSNNGFFNSQVTSSVESDSTSKTTEVNYTISLTSPYRMEKYEIERDSLDSLALYSEIEKSMNQTFFKKDARFNLDAMKAERTRIDNFLKERGYYNFNGDFLIFEADTNAYDDKRFDLYLKLKNKVPEKSLVPYQIRDVTIYPNYSVESKEEYKDTTKFKAFKFVQNDVFFKPKRLSPYILIKPEENYSPKNSKYTSRRLSNIGTYKFVNINYKENDTVTKNGKRHLDAELFLSPLNKRALRLELQGVTKSNNFAGPGIGVTYSNRNIFKGGELFRLSTNFGYEKQFSSGGSEGSSSLQLGAKTSLTFPRLLFPINIDHRFEYSIPKTKIELGYDYLNRTRLYRLNSLTATFGYIWTANRFVTHRLNPLNINYVSLGKTSDEFDNILDQNPFLRQSFEQKFIAGLTYSFTYNELSDQSKKGGFYTNVNFDIAGNILSLFGKENDEGSKSFLGLEYAQYAKLDIDTRYHYKLDSKGQVLVARVFGGIGLPYGNSNSLPFVKQYFSGGPYSVRAFRIRGLGPGTYAPADGDSGYFDQAGDIRLEANLEYRFPIMQYINGAIFADAGNVWLTKENEALPGGKFSSNFINELGIGAGIGLRVDIQGFVIRFDLASPLKTPNTDWEFEYDSPVFNFAIGYPF</sequence>
<evidence type="ECO:0000256" key="1">
    <source>
        <dbReference type="ARBA" id="ARBA00004370"/>
    </source>
</evidence>
<evidence type="ECO:0000256" key="3">
    <source>
        <dbReference type="ARBA" id="ARBA00022729"/>
    </source>
</evidence>
<dbReference type="InterPro" id="IPR039910">
    <property type="entry name" value="D15-like"/>
</dbReference>
<dbReference type="PANTHER" id="PTHR12815:SF47">
    <property type="entry name" value="TRANSLOCATION AND ASSEMBLY MODULE SUBUNIT TAMA"/>
    <property type="match status" value="1"/>
</dbReference>
<dbReference type="AlphaFoldDB" id="A0A1H3ZY99"/>
<keyword evidence="4" id="KW-0472">Membrane</keyword>
<dbReference type="GO" id="GO:0019867">
    <property type="term" value="C:outer membrane"/>
    <property type="evidence" value="ECO:0007669"/>
    <property type="project" value="InterPro"/>
</dbReference>
<reference evidence="7 8" key="1">
    <citation type="submission" date="2016-10" db="EMBL/GenBank/DDBJ databases">
        <authorList>
            <person name="de Groot N.N."/>
        </authorList>
    </citation>
    <scope>NUCLEOTIDE SEQUENCE [LARGE SCALE GENOMIC DNA]</scope>
    <source>
        <strain evidence="7 8">DSM 23581</strain>
    </source>
</reference>
<evidence type="ECO:0000256" key="4">
    <source>
        <dbReference type="ARBA" id="ARBA00023136"/>
    </source>
</evidence>
<dbReference type="Gene3D" id="2.40.160.50">
    <property type="entry name" value="membrane protein fhac: a member of the omp85/tpsb transporter family"/>
    <property type="match status" value="1"/>
</dbReference>
<evidence type="ECO:0000256" key="5">
    <source>
        <dbReference type="ARBA" id="ARBA00023237"/>
    </source>
</evidence>
<keyword evidence="8" id="KW-1185">Reference proteome</keyword>
<dbReference type="InterPro" id="IPR000184">
    <property type="entry name" value="Bac_surfAg_D15"/>
</dbReference>
<proteinExistence type="predicted"/>
<evidence type="ECO:0000259" key="6">
    <source>
        <dbReference type="Pfam" id="PF01103"/>
    </source>
</evidence>
<keyword evidence="3" id="KW-0732">Signal</keyword>
<keyword evidence="5" id="KW-0998">Cell outer membrane</keyword>
<dbReference type="RefSeq" id="WP_093242100.1">
    <property type="nucleotide sequence ID" value="NZ_FNQF01000004.1"/>
</dbReference>
<evidence type="ECO:0000256" key="2">
    <source>
        <dbReference type="ARBA" id="ARBA00022692"/>
    </source>
</evidence>
<dbReference type="PANTHER" id="PTHR12815">
    <property type="entry name" value="SORTING AND ASSEMBLY MACHINERY SAMM50 PROTEIN FAMILY MEMBER"/>
    <property type="match status" value="1"/>
</dbReference>
<feature type="domain" description="Bacterial surface antigen (D15)" evidence="6">
    <location>
        <begin position="408"/>
        <end position="756"/>
    </location>
</feature>
<accession>A0A1H3ZY99</accession>
<organism evidence="7 8">
    <name type="scientific">Psychroflexus halocasei</name>
    <dbReference type="NCBI Taxonomy" id="908615"/>
    <lineage>
        <taxon>Bacteria</taxon>
        <taxon>Pseudomonadati</taxon>
        <taxon>Bacteroidota</taxon>
        <taxon>Flavobacteriia</taxon>
        <taxon>Flavobacteriales</taxon>
        <taxon>Flavobacteriaceae</taxon>
        <taxon>Psychroflexus</taxon>
    </lineage>
</organism>
<protein>
    <submittedName>
        <fullName evidence="7">Outer membrane protein assembly factor BamA</fullName>
    </submittedName>
</protein>
<evidence type="ECO:0000313" key="8">
    <source>
        <dbReference type="Proteomes" id="UP000198820"/>
    </source>
</evidence>
<gene>
    <name evidence="7" type="ORF">SAMN05421540_104251</name>
</gene>
<evidence type="ECO:0000313" key="7">
    <source>
        <dbReference type="EMBL" id="SEA28635.1"/>
    </source>
</evidence>
<dbReference type="PROSITE" id="PS51257">
    <property type="entry name" value="PROKAR_LIPOPROTEIN"/>
    <property type="match status" value="1"/>
</dbReference>